<dbReference type="Proteomes" id="UP001500795">
    <property type="component" value="Unassembled WGS sequence"/>
</dbReference>
<gene>
    <name evidence="3" type="ORF">GCM10022394_05790</name>
</gene>
<feature type="domain" description="AsmA" evidence="2">
    <location>
        <begin position="1"/>
        <end position="285"/>
    </location>
</feature>
<dbReference type="InterPro" id="IPR052894">
    <property type="entry name" value="AsmA-related"/>
</dbReference>
<sequence length="641" mass="69848">MKKLLYFFGGLLLLVVLAMVVLVQLVDTDRVKRVMIDQVRERTGRTLVIEGDISWRFFPSVGFTLGKSALLNPDGFAEGATLSIGEASLDVALMPLLDDRIEIGEAVLNNARLHLLTRADGVSNLDDLSEPGRQPGQAAPAGDEQPGSVSRRSPLSFSLAGVRVENAEVILQDERSDSLTRINQVNLQLARFAPGEFVPVSLSGDLFRDEIQAKIDTQGQLRLSPEFDRLQLEGLVLSLDARGRVLPGNKQLQLSGSLDYVLADKTARISDMQLALGALEVQGELSVSHTPVPAVRFELATELLDMDTLMAEWSLVEEGAGTDEDGAQAAVPEVPATNGDKSAEPDLGFLKNLDLSGTLQADKVLAHGMELERLRLLLKVAKGRLKVEDAEASLYQGKIQASGELDTNKSPVAFRVHKQLEQVDARQLLQAALDVDHLAGSADLSLDLQGRGLDADSIKRSLKGNSQLHIRDGALYGVNIPALLRRGYAQVKGQPLPAEEAVQKTDFSALTADFIVSKGLVSTDNLQMASPLLRLHGAGNTRLQDKSLDFLLDTTIVGTLEGQDGKPMDELKGITVPLRITGTYQEPNYGLDMQLVFDRYLKDKVDKEAERLSEKLGEKLDEEKLDKLREKLPGLLDKLKL</sequence>
<feature type="region of interest" description="Disordered" evidence="1">
    <location>
        <begin position="124"/>
        <end position="152"/>
    </location>
</feature>
<organism evidence="3 4">
    <name type="scientific">Zobellella aerophila</name>
    <dbReference type="NCBI Taxonomy" id="870480"/>
    <lineage>
        <taxon>Bacteria</taxon>
        <taxon>Pseudomonadati</taxon>
        <taxon>Pseudomonadota</taxon>
        <taxon>Gammaproteobacteria</taxon>
        <taxon>Aeromonadales</taxon>
        <taxon>Aeromonadaceae</taxon>
        <taxon>Zobellella</taxon>
    </lineage>
</organism>
<dbReference type="EMBL" id="BAABCX010000001">
    <property type="protein sequence ID" value="GAA3529433.1"/>
    <property type="molecule type" value="Genomic_DNA"/>
</dbReference>
<dbReference type="RefSeq" id="WP_344954543.1">
    <property type="nucleotide sequence ID" value="NZ_BAABCX010000001.1"/>
</dbReference>
<evidence type="ECO:0000313" key="3">
    <source>
        <dbReference type="EMBL" id="GAA3529433.1"/>
    </source>
</evidence>
<keyword evidence="4" id="KW-1185">Reference proteome</keyword>
<evidence type="ECO:0000256" key="1">
    <source>
        <dbReference type="SAM" id="MobiDB-lite"/>
    </source>
</evidence>
<protein>
    <submittedName>
        <fullName evidence="3">AsmA family protein</fullName>
    </submittedName>
</protein>
<evidence type="ECO:0000313" key="4">
    <source>
        <dbReference type="Proteomes" id="UP001500795"/>
    </source>
</evidence>
<dbReference type="PANTHER" id="PTHR30441:SF4">
    <property type="entry name" value="PROTEIN ASMA"/>
    <property type="match status" value="1"/>
</dbReference>
<accession>A0ABP6V9J7</accession>
<evidence type="ECO:0000259" key="2">
    <source>
        <dbReference type="Pfam" id="PF05170"/>
    </source>
</evidence>
<feature type="domain" description="AsmA" evidence="2">
    <location>
        <begin position="289"/>
        <end position="524"/>
    </location>
</feature>
<comment type="caution">
    <text evidence="3">The sequence shown here is derived from an EMBL/GenBank/DDBJ whole genome shotgun (WGS) entry which is preliminary data.</text>
</comment>
<dbReference type="PANTHER" id="PTHR30441">
    <property type="entry name" value="DUF748 DOMAIN-CONTAINING PROTEIN"/>
    <property type="match status" value="1"/>
</dbReference>
<dbReference type="InterPro" id="IPR007844">
    <property type="entry name" value="AsmA"/>
</dbReference>
<reference evidence="4" key="1">
    <citation type="journal article" date="2019" name="Int. J. Syst. Evol. Microbiol.">
        <title>The Global Catalogue of Microorganisms (GCM) 10K type strain sequencing project: providing services to taxonomists for standard genome sequencing and annotation.</title>
        <authorList>
            <consortium name="The Broad Institute Genomics Platform"/>
            <consortium name="The Broad Institute Genome Sequencing Center for Infectious Disease"/>
            <person name="Wu L."/>
            <person name="Ma J."/>
        </authorList>
    </citation>
    <scope>NUCLEOTIDE SEQUENCE [LARGE SCALE GENOMIC DNA]</scope>
    <source>
        <strain evidence="4">JCM 17110</strain>
    </source>
</reference>
<name>A0ABP6V9J7_9GAMM</name>
<dbReference type="Pfam" id="PF05170">
    <property type="entry name" value="AsmA"/>
    <property type="match status" value="2"/>
</dbReference>
<proteinExistence type="predicted"/>